<reference evidence="10" key="1">
    <citation type="submission" date="2021-02" db="EMBL/GenBank/DDBJ databases">
        <title>Comparative genomics reveals that relaxation of natural selection precedes convergent phenotypic evolution of cavefish.</title>
        <authorList>
            <person name="Peng Z."/>
        </authorList>
    </citation>
    <scope>NUCLEOTIDE SEQUENCE</scope>
    <source>
        <tissue evidence="10">Muscle</tissue>
    </source>
</reference>
<dbReference type="Gene3D" id="3.30.200.20">
    <property type="entry name" value="Phosphorylase Kinase, domain 1"/>
    <property type="match status" value="1"/>
</dbReference>
<dbReference type="Pfam" id="PF00076">
    <property type="entry name" value="RRM_1"/>
    <property type="match status" value="3"/>
</dbReference>
<feature type="domain" description="RRM" evidence="9">
    <location>
        <begin position="10"/>
        <end position="87"/>
    </location>
</feature>
<evidence type="ECO:0000256" key="2">
    <source>
        <dbReference type="ARBA" id="ARBA00004496"/>
    </source>
</evidence>
<evidence type="ECO:0000256" key="5">
    <source>
        <dbReference type="ARBA" id="ARBA00022884"/>
    </source>
</evidence>
<feature type="region of interest" description="Disordered" evidence="8">
    <location>
        <begin position="789"/>
        <end position="819"/>
    </location>
</feature>
<dbReference type="InterPro" id="IPR035979">
    <property type="entry name" value="RBD_domain_sf"/>
</dbReference>
<evidence type="ECO:0000313" key="11">
    <source>
        <dbReference type="Proteomes" id="UP001059041"/>
    </source>
</evidence>
<dbReference type="InterPro" id="IPR012677">
    <property type="entry name" value="Nucleotide-bd_a/b_plait_sf"/>
</dbReference>
<proteinExistence type="predicted"/>
<keyword evidence="3" id="KW-0963">Cytoplasm</keyword>
<dbReference type="PANTHER" id="PTHR24012">
    <property type="entry name" value="RNA BINDING PROTEIN"/>
    <property type="match status" value="1"/>
</dbReference>
<dbReference type="AlphaFoldDB" id="A0A9W7T6T5"/>
<dbReference type="PROSITE" id="PS50102">
    <property type="entry name" value="RRM"/>
    <property type="match status" value="3"/>
</dbReference>
<feature type="domain" description="RRM" evidence="9">
    <location>
        <begin position="97"/>
        <end position="173"/>
    </location>
</feature>
<dbReference type="Gene3D" id="3.30.70.330">
    <property type="match status" value="3"/>
</dbReference>
<evidence type="ECO:0000259" key="9">
    <source>
        <dbReference type="PROSITE" id="PS50102"/>
    </source>
</evidence>
<evidence type="ECO:0000256" key="1">
    <source>
        <dbReference type="ARBA" id="ARBA00004123"/>
    </source>
</evidence>
<organism evidence="10 11">
    <name type="scientific">Triplophysa rosa</name>
    <name type="common">Cave loach</name>
    <dbReference type="NCBI Taxonomy" id="992332"/>
    <lineage>
        <taxon>Eukaryota</taxon>
        <taxon>Metazoa</taxon>
        <taxon>Chordata</taxon>
        <taxon>Craniata</taxon>
        <taxon>Vertebrata</taxon>
        <taxon>Euteleostomi</taxon>
        <taxon>Actinopterygii</taxon>
        <taxon>Neopterygii</taxon>
        <taxon>Teleostei</taxon>
        <taxon>Ostariophysi</taxon>
        <taxon>Cypriniformes</taxon>
        <taxon>Nemacheilidae</taxon>
        <taxon>Triplophysa</taxon>
    </lineage>
</organism>
<dbReference type="GO" id="GO:0003723">
    <property type="term" value="F:RNA binding"/>
    <property type="evidence" value="ECO:0007669"/>
    <property type="project" value="UniProtKB-UniRule"/>
</dbReference>
<dbReference type="SUPFAM" id="SSF52047">
    <property type="entry name" value="RNI-like"/>
    <property type="match status" value="1"/>
</dbReference>
<keyword evidence="11" id="KW-1185">Reference proteome</keyword>
<protein>
    <recommendedName>
        <fullName evidence="9">RRM domain-containing protein</fullName>
    </recommendedName>
</protein>
<evidence type="ECO:0000256" key="8">
    <source>
        <dbReference type="SAM" id="MobiDB-lite"/>
    </source>
</evidence>
<feature type="non-terminal residue" evidence="10">
    <location>
        <position position="1"/>
    </location>
</feature>
<dbReference type="Gene3D" id="3.80.10.10">
    <property type="entry name" value="Ribonuclease Inhibitor"/>
    <property type="match status" value="1"/>
</dbReference>
<dbReference type="SMART" id="SM00361">
    <property type="entry name" value="RRM_1"/>
    <property type="match status" value="3"/>
</dbReference>
<evidence type="ECO:0000256" key="6">
    <source>
        <dbReference type="ARBA" id="ARBA00023242"/>
    </source>
</evidence>
<evidence type="ECO:0000313" key="10">
    <source>
        <dbReference type="EMBL" id="KAI7790749.1"/>
    </source>
</evidence>
<feature type="compositionally biased region" description="Polar residues" evidence="8">
    <location>
        <begin position="802"/>
        <end position="815"/>
    </location>
</feature>
<dbReference type="FunFam" id="3.30.70.330:FF:000651">
    <property type="entry name" value="Poly(A) binding protein cytoplasmic 1 like"/>
    <property type="match status" value="1"/>
</dbReference>
<keyword evidence="6" id="KW-0539">Nucleus</keyword>
<dbReference type="InterPro" id="IPR000504">
    <property type="entry name" value="RRM_dom"/>
</dbReference>
<sequence>MASSASARVASLYVGDLHPEVSEVMYERFIPFGPIQSTRVCRDRSTCRSLGYRYVNFVNRSDAEHATDILMFDLLMGRPMRIMWADRNPALRITGVGNIFIQGLAKNITSLTLHDTFSRFGTILSCKVVADENGSKGFGFVHYETYEASERAIQTLNGMMLNDQLVSISHFRSFQERQSNPERAMKNYKSLFPGVHLYVNNLPYSWTDHQLHRAFSPFGTVTNAKVVRNGGRSKGFGFVCFSSREAAAQAITAVNGRVIANRWLNVAFSRVKDQDTSVSDCESPSVVTQTLLPSGRFGSVVPQAKTGHQRTRHLQLESCCRRDAACLLSKCESLVSLVAPLLLDTLVSHTPVDALQRVNQELSELKSDPVIDAPGTSDTFSAVTSPLSGDFGAVVPKTHSNAAQQFSSCLVFSRRWFADVALPQCESLVLLVSPLLSDTFDSETPHMLTVNQDQSEMTPDRATDAPGPSDGCSDVAVVHDRFGNGSGELRHMSSLKVMVVMDGVFVSVLCCSSDDTVTVIMRIQEDLLLYSEFLLFNTADQIVTSDTSSPLLAIQSVHPESESSSGSGEQIVSDKVQSSAQYTIKPVFSSLMETWASLHEASQTLHISPERESEVTVMTRADIQQVGSSRRTLWAPWLNKLSSCWRLRGVSCPTTNHLLSFCTLRLSGGMVTEEGCGYLASALNTNPSHLRELDLSYNHPGPSGVQLLSINGTIRSAHWKNSMWNIEERSGVHQDHIHVAIHINKSSMPVPVPPQALLLKKVNPMYSRRFLHDSHKVYHPVKMGQKFGKSVETESVDDRSGVYNQRTSAPSTANRPLSCESDQEEDLFWTYRSSQIQDESCVGGEQEDLFWTWRVCQTQDESCEGGEPVDLFWTWRATQDERDQATDVLSVPADRNADDEISVQHVTTEFPVKQETLTGDLEILTTQDPVVSESLLHVHFGLDSNDNAVQDPVPIESDWEENIKLDWKIQPASVSLAEEEMEDDEEASVVIREINSCQYEIGDILAEEASGAIYEGTRVKDGLKVAVKHVNTTKFMDYISI</sequence>
<dbReference type="EMBL" id="JAFHDT010000025">
    <property type="protein sequence ID" value="KAI7790749.1"/>
    <property type="molecule type" value="Genomic_DNA"/>
</dbReference>
<dbReference type="InterPro" id="IPR032675">
    <property type="entry name" value="LRR_dom_sf"/>
</dbReference>
<dbReference type="GO" id="GO:0005737">
    <property type="term" value="C:cytoplasm"/>
    <property type="evidence" value="ECO:0007669"/>
    <property type="project" value="UniProtKB-SubCell"/>
</dbReference>
<feature type="domain" description="RRM" evidence="9">
    <location>
        <begin position="195"/>
        <end position="271"/>
    </location>
</feature>
<dbReference type="Proteomes" id="UP001059041">
    <property type="component" value="Linkage Group LG25"/>
</dbReference>
<comment type="caution">
    <text evidence="10">The sequence shown here is derived from an EMBL/GenBank/DDBJ whole genome shotgun (WGS) entry which is preliminary data.</text>
</comment>
<feature type="compositionally biased region" description="Basic and acidic residues" evidence="8">
    <location>
        <begin position="789"/>
        <end position="800"/>
    </location>
</feature>
<comment type="subcellular location">
    <subcellularLocation>
        <location evidence="2">Cytoplasm</location>
    </subcellularLocation>
    <subcellularLocation>
        <location evidence="1">Nucleus</location>
    </subcellularLocation>
</comment>
<evidence type="ECO:0000256" key="7">
    <source>
        <dbReference type="PROSITE-ProRule" id="PRU00176"/>
    </source>
</evidence>
<accession>A0A9W7T6T5</accession>
<evidence type="ECO:0000256" key="3">
    <source>
        <dbReference type="ARBA" id="ARBA00022490"/>
    </source>
</evidence>
<evidence type="ECO:0000256" key="4">
    <source>
        <dbReference type="ARBA" id="ARBA00022737"/>
    </source>
</evidence>
<dbReference type="SUPFAM" id="SSF54928">
    <property type="entry name" value="RNA-binding domain, RBD"/>
    <property type="match status" value="2"/>
</dbReference>
<keyword evidence="4" id="KW-0677">Repeat</keyword>
<dbReference type="GO" id="GO:0005634">
    <property type="term" value="C:nucleus"/>
    <property type="evidence" value="ECO:0007669"/>
    <property type="project" value="UniProtKB-SubCell"/>
</dbReference>
<dbReference type="CDD" id="cd12379">
    <property type="entry name" value="RRM2_I_PABPs"/>
    <property type="match status" value="1"/>
</dbReference>
<name>A0A9W7T6T5_TRIRA</name>
<gene>
    <name evidence="10" type="ORF">IRJ41_000329</name>
</gene>
<keyword evidence="5 7" id="KW-0694">RNA-binding</keyword>
<dbReference type="InterPro" id="IPR045305">
    <property type="entry name" value="RRM2_I_PABPs"/>
</dbReference>
<dbReference type="SMART" id="SM00360">
    <property type="entry name" value="RRM"/>
    <property type="match status" value="3"/>
</dbReference>
<dbReference type="InterPro" id="IPR003954">
    <property type="entry name" value="RRM_euk-type"/>
</dbReference>